<dbReference type="GeneID" id="111113670"/>
<keyword evidence="1" id="KW-0862">Zinc</keyword>
<dbReference type="SUPFAM" id="SSF63825">
    <property type="entry name" value="YWTD domain"/>
    <property type="match status" value="1"/>
</dbReference>
<sequence length="732" mass="83672">MDINSQVNVKPCEQCQGDTEYCCKTCGLNICPLCKSKHNISIDTKHHDVVPYKFKNNFLYKPKMCVTHPGQLYELYCEPCDLPVCYFCKEHRTHNVQILTTTFERKFKENDKCVVNIRSDILYNTKVQYAESRCDISTCQNVMFKCQFSKMVEKSEILKNSFDYAPSEVRANYLRLLLWKVYQQLVQINNHLSEVKKYETKYEHYSNSPVQFLRFVSTVHIPRIEDTPILSPRCLLTISQEVSMENLIKVLSEIKITRMKKRQPPSIDRLLTLMPKAVLQRSFLVPCVERCFHISCVTPNRIWVSDINDINLIDTDTGQKIHSVEGAFNGHAGKHSVNTCGELLYINRQNSINILSNDMKTNATLITTPDPKSEAMCVYCSSLSGDILVAMRLNSVSKIMRYDKTGRLIQTLPHENSQQALYSWPRFITENNNFDVVVSENKKVMVTTSEGIYRFTYKVPLSGYFKGISGICTDALSHILVCDTDKQRIHMLDKNGQFLSYLLAMYSPGIQEPQSLCYDINTHQLWVGSWDNNTVSVYRYIDRHTDFPDVCDNSAAASNWSGTETATGHSEEEYDLHMADAETKHIADYLEKVALRAAKKEREVTKELIKAKENKNMESISRDAVSKATAKYEAAKTISKKVKAASENAIRAKERAKTAVQTAVEENTLAAIKTATEIAVEAKEEAINILLFASRLMKGDNLKNFKNILKKIFCDTRYIEEDTKSVTVYTRL</sequence>
<dbReference type="Gene3D" id="3.30.160.60">
    <property type="entry name" value="Classic Zinc Finger"/>
    <property type="match status" value="1"/>
</dbReference>
<dbReference type="GO" id="GO:0008270">
    <property type="term" value="F:zinc ion binding"/>
    <property type="evidence" value="ECO:0007669"/>
    <property type="project" value="UniProtKB-KW"/>
</dbReference>
<dbReference type="PROSITE" id="PS50119">
    <property type="entry name" value="ZF_BBOX"/>
    <property type="match status" value="2"/>
</dbReference>
<keyword evidence="3" id="KW-1185">Reference proteome</keyword>
<dbReference type="PANTHER" id="PTHR25462">
    <property type="entry name" value="BONUS, ISOFORM C-RELATED"/>
    <property type="match status" value="1"/>
</dbReference>
<dbReference type="InterPro" id="IPR000315">
    <property type="entry name" value="Znf_B-box"/>
</dbReference>
<dbReference type="RefSeq" id="XP_022307670.1">
    <property type="nucleotide sequence ID" value="XM_022451962.1"/>
</dbReference>
<keyword evidence="1" id="KW-0863">Zinc-finger</keyword>
<protein>
    <submittedName>
        <fullName evidence="4">Uncharacterized protein LOC111113670</fullName>
    </submittedName>
</protein>
<dbReference type="AlphaFoldDB" id="A0A8B8BWJ5"/>
<dbReference type="Proteomes" id="UP000694844">
    <property type="component" value="Chromosome 9"/>
</dbReference>
<dbReference type="InterPro" id="IPR011042">
    <property type="entry name" value="6-blade_b-propeller_TolB-like"/>
</dbReference>
<feature type="domain" description="B box-type" evidence="2">
    <location>
        <begin position="7"/>
        <end position="52"/>
    </location>
</feature>
<dbReference type="GO" id="GO:0061630">
    <property type="term" value="F:ubiquitin protein ligase activity"/>
    <property type="evidence" value="ECO:0007669"/>
    <property type="project" value="TreeGrafter"/>
</dbReference>
<evidence type="ECO:0000313" key="3">
    <source>
        <dbReference type="Proteomes" id="UP000694844"/>
    </source>
</evidence>
<feature type="domain" description="B box-type" evidence="2">
    <location>
        <begin position="60"/>
        <end position="95"/>
    </location>
</feature>
<reference evidence="4" key="1">
    <citation type="submission" date="2025-08" db="UniProtKB">
        <authorList>
            <consortium name="RefSeq"/>
        </authorList>
    </citation>
    <scope>IDENTIFICATION</scope>
    <source>
        <tissue evidence="4">Whole sample</tissue>
    </source>
</reference>
<dbReference type="Gene3D" id="2.120.10.30">
    <property type="entry name" value="TolB, C-terminal domain"/>
    <property type="match status" value="1"/>
</dbReference>
<proteinExistence type="predicted"/>
<dbReference type="Pfam" id="PF00643">
    <property type="entry name" value="zf-B_box"/>
    <property type="match status" value="1"/>
</dbReference>
<evidence type="ECO:0000259" key="2">
    <source>
        <dbReference type="PROSITE" id="PS50119"/>
    </source>
</evidence>
<organism evidence="3 4">
    <name type="scientific">Crassostrea virginica</name>
    <name type="common">Eastern oyster</name>
    <dbReference type="NCBI Taxonomy" id="6565"/>
    <lineage>
        <taxon>Eukaryota</taxon>
        <taxon>Metazoa</taxon>
        <taxon>Spiralia</taxon>
        <taxon>Lophotrochozoa</taxon>
        <taxon>Mollusca</taxon>
        <taxon>Bivalvia</taxon>
        <taxon>Autobranchia</taxon>
        <taxon>Pteriomorphia</taxon>
        <taxon>Ostreida</taxon>
        <taxon>Ostreoidea</taxon>
        <taxon>Ostreidae</taxon>
        <taxon>Crassostrea</taxon>
    </lineage>
</organism>
<evidence type="ECO:0000313" key="4">
    <source>
        <dbReference type="RefSeq" id="XP_022307670.1"/>
    </source>
</evidence>
<name>A0A8B8BWJ5_CRAVI</name>
<evidence type="ECO:0000256" key="1">
    <source>
        <dbReference type="PROSITE-ProRule" id="PRU00024"/>
    </source>
</evidence>
<gene>
    <name evidence="4" type="primary">LOC111113670</name>
</gene>
<dbReference type="SUPFAM" id="SSF57845">
    <property type="entry name" value="B-box zinc-binding domain"/>
    <property type="match status" value="1"/>
</dbReference>
<dbReference type="OrthoDB" id="6108862at2759"/>
<accession>A0A8B8BWJ5</accession>
<keyword evidence="1" id="KW-0479">Metal-binding</keyword>
<dbReference type="KEGG" id="cvn:111113670"/>
<dbReference type="InterPro" id="IPR047153">
    <property type="entry name" value="TRIM45/56/19-like"/>
</dbReference>
<dbReference type="PANTHER" id="PTHR25462:SF306">
    <property type="entry name" value="TRIPARTITE MOTIF CONTAINING 9"/>
    <property type="match status" value="1"/>
</dbReference>